<dbReference type="Proteomes" id="UP000261340">
    <property type="component" value="Unplaced"/>
</dbReference>
<keyword evidence="6" id="KW-1015">Disulfide bond</keyword>
<reference evidence="10" key="1">
    <citation type="submission" date="2025-08" db="UniProtKB">
        <authorList>
            <consortium name="Ensembl"/>
        </authorList>
    </citation>
    <scope>IDENTIFICATION</scope>
</reference>
<evidence type="ECO:0000256" key="3">
    <source>
        <dbReference type="ARBA" id="ARBA00022729"/>
    </source>
</evidence>
<dbReference type="InterPro" id="IPR007110">
    <property type="entry name" value="Ig-like_dom"/>
</dbReference>
<dbReference type="GeneTree" id="ENSGT01030000234530"/>
<evidence type="ECO:0000256" key="8">
    <source>
        <dbReference type="SAM" id="Phobius"/>
    </source>
</evidence>
<evidence type="ECO:0000256" key="4">
    <source>
        <dbReference type="ARBA" id="ARBA00022859"/>
    </source>
</evidence>
<comment type="subcellular location">
    <subcellularLocation>
        <location evidence="1">Cell membrane</location>
    </subcellularLocation>
</comment>
<dbReference type="InterPro" id="IPR036179">
    <property type="entry name" value="Ig-like_dom_sf"/>
</dbReference>
<proteinExistence type="predicted"/>
<keyword evidence="4" id="KW-0391">Immunity</keyword>
<reference evidence="10" key="2">
    <citation type="submission" date="2025-09" db="UniProtKB">
        <authorList>
            <consortium name="Ensembl"/>
        </authorList>
    </citation>
    <scope>IDENTIFICATION</scope>
</reference>
<keyword evidence="5 8" id="KW-0472">Membrane</keyword>
<organism evidence="10 11">
    <name type="scientific">Amphilophus citrinellus</name>
    <name type="common">Midas cichlid</name>
    <name type="synonym">Cichlasoma citrinellum</name>
    <dbReference type="NCBI Taxonomy" id="61819"/>
    <lineage>
        <taxon>Eukaryota</taxon>
        <taxon>Metazoa</taxon>
        <taxon>Chordata</taxon>
        <taxon>Craniata</taxon>
        <taxon>Vertebrata</taxon>
        <taxon>Euteleostomi</taxon>
        <taxon>Actinopterygii</taxon>
        <taxon>Neopterygii</taxon>
        <taxon>Teleostei</taxon>
        <taxon>Neoteleostei</taxon>
        <taxon>Acanthomorphata</taxon>
        <taxon>Ovalentaria</taxon>
        <taxon>Cichlomorphae</taxon>
        <taxon>Cichliformes</taxon>
        <taxon>Cichlidae</taxon>
        <taxon>New World cichlids</taxon>
        <taxon>Cichlasomatinae</taxon>
        <taxon>Heroini</taxon>
        <taxon>Amphilophus</taxon>
    </lineage>
</organism>
<evidence type="ECO:0000256" key="2">
    <source>
        <dbReference type="ARBA" id="ARBA00022475"/>
    </source>
</evidence>
<dbReference type="Gene3D" id="2.60.40.10">
    <property type="entry name" value="Immunoglobulins"/>
    <property type="match status" value="2"/>
</dbReference>
<dbReference type="InterPro" id="IPR013783">
    <property type="entry name" value="Ig-like_fold"/>
</dbReference>
<dbReference type="STRING" id="61819.ENSACIP00000003985"/>
<dbReference type="PROSITE" id="PS50835">
    <property type="entry name" value="IG_LIKE"/>
    <property type="match status" value="2"/>
</dbReference>
<evidence type="ECO:0000256" key="6">
    <source>
        <dbReference type="ARBA" id="ARBA00023157"/>
    </source>
</evidence>
<dbReference type="AlphaFoldDB" id="A0A3Q0R3Y2"/>
<accession>A0A3Q0R3Y2</accession>
<dbReference type="Pfam" id="PF07686">
    <property type="entry name" value="V-set"/>
    <property type="match status" value="1"/>
</dbReference>
<dbReference type="GO" id="GO:0009617">
    <property type="term" value="P:response to bacterium"/>
    <property type="evidence" value="ECO:0007669"/>
    <property type="project" value="TreeGrafter"/>
</dbReference>
<dbReference type="PANTHER" id="PTHR19433:SF133">
    <property type="entry name" value="IMMUNE-TYPE RECEPTOR 5 PRECURSOR-RELATED"/>
    <property type="match status" value="1"/>
</dbReference>
<dbReference type="Ensembl" id="ENSACIT00000004117.1">
    <property type="protein sequence ID" value="ENSACIP00000003985.1"/>
    <property type="gene ID" value="ENSACIG00000003159.1"/>
</dbReference>
<dbReference type="GO" id="GO:0002376">
    <property type="term" value="P:immune system process"/>
    <property type="evidence" value="ECO:0007669"/>
    <property type="project" value="UniProtKB-KW"/>
</dbReference>
<evidence type="ECO:0000259" key="9">
    <source>
        <dbReference type="PROSITE" id="PS50835"/>
    </source>
</evidence>
<feature type="transmembrane region" description="Helical" evidence="8">
    <location>
        <begin position="259"/>
        <end position="283"/>
    </location>
</feature>
<dbReference type="SMART" id="SM00409">
    <property type="entry name" value="IG"/>
    <property type="match status" value="2"/>
</dbReference>
<keyword evidence="8" id="KW-0812">Transmembrane</keyword>
<keyword evidence="3" id="KW-0732">Signal</keyword>
<keyword evidence="11" id="KW-1185">Reference proteome</keyword>
<evidence type="ECO:0000313" key="10">
    <source>
        <dbReference type="Ensembl" id="ENSACIP00000003985.1"/>
    </source>
</evidence>
<dbReference type="InterPro" id="IPR013106">
    <property type="entry name" value="Ig_V-set"/>
</dbReference>
<evidence type="ECO:0000256" key="5">
    <source>
        <dbReference type="ARBA" id="ARBA00023136"/>
    </source>
</evidence>
<feature type="domain" description="Ig-like" evidence="9">
    <location>
        <begin position="43"/>
        <end position="117"/>
    </location>
</feature>
<dbReference type="OMA" id="HECENRS"/>
<sequence length="350" mass="39662">NHVLGLPWGLLQVGHAQNTSPKRHPGGILVRCPNHLNWLFRSTLTCALPEQLSSRAVYWYKQSIGETLNLIAALYKTTAPEYGPEFSKSRFNVNIDKNFSSLSILKTVQEDEGIYHCGITEWINAEWSGTYLFVKGDFSSNYTVVQQPVESKLVRPGDTETLHCSVFSDSENETCPGDHNVFWFRAGSHKSHPNILYTHKNGHHECENRSESLRRCLYHFSKNISSSDAGTYYCAVATCGEILFGNGTTLELEQTTQSVFIQMAILIVCLAISVIGNVFLIFYQRVWKQFKGKCYKKGKNQHLLPIVLITKQTEADEELNYAALNFSERKTRARRKQEFAEDGVYSQVTG</sequence>
<dbReference type="PANTHER" id="PTHR19433">
    <property type="entry name" value="T-CELL RECEPTOR ALPHA CHAIN V REGION-RELATED"/>
    <property type="match status" value="1"/>
</dbReference>
<dbReference type="InterPro" id="IPR003599">
    <property type="entry name" value="Ig_sub"/>
</dbReference>
<name>A0A3Q0R3Y2_AMPCI</name>
<protein>
    <recommendedName>
        <fullName evidence="9">Ig-like domain-containing protein</fullName>
    </recommendedName>
</protein>
<evidence type="ECO:0000256" key="7">
    <source>
        <dbReference type="ARBA" id="ARBA00023180"/>
    </source>
</evidence>
<keyword evidence="2" id="KW-1003">Cell membrane</keyword>
<feature type="domain" description="Ig-like" evidence="9">
    <location>
        <begin position="142"/>
        <end position="256"/>
    </location>
</feature>
<keyword evidence="8" id="KW-1133">Transmembrane helix</keyword>
<dbReference type="SUPFAM" id="SSF48726">
    <property type="entry name" value="Immunoglobulin"/>
    <property type="match status" value="2"/>
</dbReference>
<keyword evidence="7" id="KW-0325">Glycoprotein</keyword>
<evidence type="ECO:0000256" key="1">
    <source>
        <dbReference type="ARBA" id="ARBA00004236"/>
    </source>
</evidence>
<dbReference type="InterPro" id="IPR052051">
    <property type="entry name" value="TCR_complex_component"/>
</dbReference>
<dbReference type="GO" id="GO:0005886">
    <property type="term" value="C:plasma membrane"/>
    <property type="evidence" value="ECO:0007669"/>
    <property type="project" value="UniProtKB-SubCell"/>
</dbReference>
<evidence type="ECO:0000313" key="11">
    <source>
        <dbReference type="Proteomes" id="UP000261340"/>
    </source>
</evidence>